<dbReference type="Pfam" id="PF03087">
    <property type="entry name" value="BPS1"/>
    <property type="match status" value="1"/>
</dbReference>
<reference evidence="2" key="1">
    <citation type="submission" date="2022-04" db="EMBL/GenBank/DDBJ databases">
        <title>Carnegiea gigantea Genome sequencing and assembly v2.</title>
        <authorList>
            <person name="Copetti D."/>
            <person name="Sanderson M.J."/>
            <person name="Burquez A."/>
            <person name="Wojciechowski M.F."/>
        </authorList>
    </citation>
    <scope>NUCLEOTIDE SEQUENCE</scope>
    <source>
        <strain evidence="2">SGP5-SGP5p</strain>
        <tissue evidence="2">Aerial part</tissue>
    </source>
</reference>
<dbReference type="EMBL" id="JAKOGI010000300">
    <property type="protein sequence ID" value="KAJ8437446.1"/>
    <property type="molecule type" value="Genomic_DNA"/>
</dbReference>
<keyword evidence="3" id="KW-1185">Reference proteome</keyword>
<dbReference type="OrthoDB" id="695739at2759"/>
<gene>
    <name evidence="2" type="ORF">Cgig2_031967</name>
</gene>
<dbReference type="InterPro" id="IPR004320">
    <property type="entry name" value="BPS1_pln"/>
</dbReference>
<dbReference type="GO" id="GO:0048364">
    <property type="term" value="P:root development"/>
    <property type="evidence" value="ECO:0007669"/>
    <property type="project" value="InterPro"/>
</dbReference>
<protein>
    <submittedName>
        <fullName evidence="2">Uncharacterized protein</fullName>
    </submittedName>
</protein>
<evidence type="ECO:0000256" key="1">
    <source>
        <dbReference type="SAM" id="MobiDB-lite"/>
    </source>
</evidence>
<evidence type="ECO:0000313" key="2">
    <source>
        <dbReference type="EMBL" id="KAJ8437446.1"/>
    </source>
</evidence>
<organism evidence="2 3">
    <name type="scientific">Carnegiea gigantea</name>
    <dbReference type="NCBI Taxonomy" id="171969"/>
    <lineage>
        <taxon>Eukaryota</taxon>
        <taxon>Viridiplantae</taxon>
        <taxon>Streptophyta</taxon>
        <taxon>Embryophyta</taxon>
        <taxon>Tracheophyta</taxon>
        <taxon>Spermatophyta</taxon>
        <taxon>Magnoliopsida</taxon>
        <taxon>eudicotyledons</taxon>
        <taxon>Gunneridae</taxon>
        <taxon>Pentapetalae</taxon>
        <taxon>Caryophyllales</taxon>
        <taxon>Cactineae</taxon>
        <taxon>Cactaceae</taxon>
        <taxon>Cactoideae</taxon>
        <taxon>Echinocereeae</taxon>
        <taxon>Carnegiea</taxon>
    </lineage>
</organism>
<dbReference type="Proteomes" id="UP001153076">
    <property type="component" value="Unassembled WGS sequence"/>
</dbReference>
<feature type="region of interest" description="Disordered" evidence="1">
    <location>
        <begin position="1"/>
        <end position="24"/>
    </location>
</feature>
<dbReference type="AlphaFoldDB" id="A0A9Q1QDF5"/>
<feature type="region of interest" description="Disordered" evidence="1">
    <location>
        <begin position="267"/>
        <end position="296"/>
    </location>
</feature>
<dbReference type="PANTHER" id="PTHR33070:SF49">
    <property type="entry name" value="OS06G0725500 PROTEIN"/>
    <property type="match status" value="1"/>
</dbReference>
<sequence>MGRYRRTVSFPNPPSFRPASSSGAKSYHVRSASLPCNRVHPLTPQLRDELNELRVWATAARPDNKSGSDRVCECLARLKGVLDSLDDVLQLPQTQDALSSRAEIIENLLEDFLRFVDVYGIFRGSVLGLKQELAGAQVAIRRKDASKLGLHIKAQKKIASEIGRLVSTVGSISEQPIPCALAAPNQHTCCNDDDSEDLLLVIRDVHRLTASVSAGLFSGVSGSFGPGRKPIWVGLGLSRRPKKEDDGIDQEFQGVIGEVENLMAGLKKNNKGSSSSSSDNQEEDQEKRRKNEKMRMEVLKRMQEMEDCVGEMERANEII</sequence>
<evidence type="ECO:0000313" key="3">
    <source>
        <dbReference type="Proteomes" id="UP001153076"/>
    </source>
</evidence>
<comment type="caution">
    <text evidence="2">The sequence shown here is derived from an EMBL/GenBank/DDBJ whole genome shotgun (WGS) entry which is preliminary data.</text>
</comment>
<name>A0A9Q1QDF5_9CARY</name>
<dbReference type="GO" id="GO:0048367">
    <property type="term" value="P:shoot system development"/>
    <property type="evidence" value="ECO:0007669"/>
    <property type="project" value="InterPro"/>
</dbReference>
<proteinExistence type="predicted"/>
<dbReference type="PANTHER" id="PTHR33070">
    <property type="entry name" value="OS06G0725500 PROTEIN"/>
    <property type="match status" value="1"/>
</dbReference>
<feature type="compositionally biased region" description="Basic and acidic residues" evidence="1">
    <location>
        <begin position="285"/>
        <end position="296"/>
    </location>
</feature>
<accession>A0A9Q1QDF5</accession>